<dbReference type="GO" id="GO:0075732">
    <property type="term" value="P:viral penetration into host nucleus"/>
    <property type="evidence" value="ECO:0007669"/>
    <property type="project" value="UniProtKB-KW"/>
</dbReference>
<dbReference type="InterPro" id="IPR000784">
    <property type="entry name" value="Late_L2"/>
</dbReference>
<evidence type="ECO:0000256" key="3">
    <source>
        <dbReference type="ARBA" id="ARBA00022561"/>
    </source>
</evidence>
<evidence type="ECO:0000256" key="13">
    <source>
        <dbReference type="ARBA" id="ARBA00023157"/>
    </source>
</evidence>
<feature type="region of interest" description="Disordered" evidence="16">
    <location>
        <begin position="80"/>
        <end position="116"/>
    </location>
</feature>
<keyword evidence="12 15" id="KW-0238">DNA-binding</keyword>
<keyword evidence="2 15" id="KW-0597">Phosphoprotein</keyword>
<reference evidence="17" key="1">
    <citation type="journal article" date="2018" name="MSphere">
        <title>Metagenomic Discovery of 83 New Human Papillomavirus Types in Patients with Immunodeficiency.</title>
        <authorList>
            <person name="Pastrana D.V."/>
            <person name="Peretti A."/>
            <person name="Welch N.L."/>
            <person name="Borgogna C."/>
            <person name="Olivero C."/>
            <person name="Badolato R."/>
            <person name="Notarangelo L.D."/>
            <person name="Gariglio M."/>
            <person name="FitzGerald P.C."/>
            <person name="McIntosh C.E."/>
            <person name="Reeves J."/>
            <person name="Starrett G.J."/>
            <person name="Bliskovsky V."/>
            <person name="Velez D."/>
            <person name="Brownell I."/>
            <person name="Yarchoan R."/>
            <person name="Wyvill K.M."/>
            <person name="Uldrick T.S."/>
            <person name="Maldarelli F."/>
            <person name="Lisco A."/>
            <person name="Sereti I."/>
            <person name="Gonzalez C.M."/>
            <person name="Androphy E.J."/>
            <person name="McBride A.A."/>
            <person name="Van Doorslaer K."/>
            <person name="Garcia F."/>
            <person name="Dvoretzky I."/>
            <person name="Liu J.S."/>
            <person name="Han J."/>
            <person name="Murphy P.M."/>
            <person name="McDermott D.H."/>
            <person name="Buck C.B."/>
        </authorList>
    </citation>
    <scope>NUCLEOTIDE SEQUENCE</scope>
    <source>
        <strain evidence="17">Gamma22_w21c693</strain>
    </source>
</reference>
<keyword evidence="8 15" id="KW-0426">Late protein</keyword>
<keyword evidence="6" id="KW-1040">Host Golgi apparatus</keyword>
<dbReference type="EMBL" id="MF588743">
    <property type="protein sequence ID" value="ATQ38544.1"/>
    <property type="molecule type" value="Genomic_DNA"/>
</dbReference>
<keyword evidence="7 15" id="KW-0946">Virion</keyword>
<evidence type="ECO:0000256" key="14">
    <source>
        <dbReference type="ARBA" id="ARBA00023296"/>
    </source>
</evidence>
<dbReference type="Pfam" id="PF00513">
    <property type="entry name" value="Late_protein_L2"/>
    <property type="match status" value="1"/>
</dbReference>
<dbReference type="HAMAP" id="MF_04003">
    <property type="entry name" value="PPV_L2"/>
    <property type="match status" value="1"/>
</dbReference>
<evidence type="ECO:0000256" key="4">
    <source>
        <dbReference type="ARBA" id="ARBA00022562"/>
    </source>
</evidence>
<dbReference type="GO" id="GO:0042025">
    <property type="term" value="C:host cell nucleus"/>
    <property type="evidence" value="ECO:0007669"/>
    <property type="project" value="UniProtKB-SubCell"/>
</dbReference>
<evidence type="ECO:0000256" key="8">
    <source>
        <dbReference type="ARBA" id="ARBA00022921"/>
    </source>
</evidence>
<evidence type="ECO:0000256" key="6">
    <source>
        <dbReference type="ARBA" id="ARBA00022812"/>
    </source>
</evidence>
<keyword evidence="14 15" id="KW-1160">Virus entry into host cell</keyword>
<keyword evidence="1 15" id="KW-1163">Viral penetration into host nucleus</keyword>
<dbReference type="GO" id="GO:0005198">
    <property type="term" value="F:structural molecule activity"/>
    <property type="evidence" value="ECO:0007669"/>
    <property type="project" value="UniProtKB-UniRule"/>
</dbReference>
<evidence type="ECO:0000256" key="16">
    <source>
        <dbReference type="SAM" id="MobiDB-lite"/>
    </source>
</evidence>
<dbReference type="GO" id="GO:0075521">
    <property type="term" value="P:microtubule-dependent intracellular transport of viral material towards nucleus"/>
    <property type="evidence" value="ECO:0007669"/>
    <property type="project" value="UniProtKB-UniRule"/>
</dbReference>
<accession>A0A2D2AM63</accession>
<keyword evidence="3 15" id="KW-0167">Capsid protein</keyword>
<dbReference type="GO" id="GO:0019028">
    <property type="term" value="C:viral capsid"/>
    <property type="evidence" value="ECO:0007669"/>
    <property type="project" value="UniProtKB-UniRule"/>
</dbReference>
<comment type="PTM">
    <text evidence="15">Highly phosphorylated.</text>
</comment>
<evidence type="ECO:0000313" key="17">
    <source>
        <dbReference type="EMBL" id="ATQ38544.1"/>
    </source>
</evidence>
<sequence length="521" mass="57235">MYAAKRSKRDTAENIYRTCKLSGTCPDDVVNKIENKTWADVLLQAFSSILYLGNLGIGTGKGTTSIRPVPGGRVIPESIAPPPVAGTRPTITRPSITRPTRPFSVPIDTIGAGGRPIDPLGSRPVDILNPESPAIVPLNEIIPDTVITLGEGTIPDLEVITDTTSINGHPTVFQSPDNGIAILNVTPADPPPTRVIFQQEIFNPSFTVESAVGHIEPTYDVFVNPFITSDIVTLGEEIPLEPINPRSEFDIDDIPKSSTPSDTLSRVYNRAREFYRRRVQQQPTRNINLLGDVSRAVTFGFENPAFDPEVSLQFEQDLNDVRAAPDADFAGLQRISRAILSSTDNRTVRVSRLGSRAGVQTRRGTVIGQDIHFYYDISPIPSIELSTMGNISTDVVEPSTAETYLDSFVVGSSEANNSILLDTYAESFNNAHLIFPILDETDEINLVPMVHTAIKFPFFTFDISDGYFYSAEIPNKENNNILPDIPTIPIVPNISVIVNSNDYDMHPGLLKKRKRKLSDSF</sequence>
<evidence type="ECO:0000256" key="15">
    <source>
        <dbReference type="HAMAP-Rule" id="MF_04003"/>
    </source>
</evidence>
<keyword evidence="9 15" id="KW-1177">Microtubular inwards viral transport</keyword>
<evidence type="ECO:0000256" key="1">
    <source>
        <dbReference type="ARBA" id="ARBA00022524"/>
    </source>
</evidence>
<keyword evidence="4 15" id="KW-1048">Host nucleus</keyword>
<organism evidence="17">
    <name type="scientific">Gammapapillomavirus 22</name>
    <dbReference type="NCBI Taxonomy" id="1961679"/>
    <lineage>
        <taxon>Viruses</taxon>
        <taxon>Monodnaviria</taxon>
        <taxon>Shotokuvirae</taxon>
        <taxon>Cossaviricota</taxon>
        <taxon>Papovaviricetes</taxon>
        <taxon>Zurhausenvirales</taxon>
        <taxon>Papillomaviridae</taxon>
        <taxon>Firstpapillomavirinae</taxon>
        <taxon>Gammapapillomavirus</taxon>
    </lineage>
</organism>
<keyword evidence="10" id="KW-1039">Host endosome</keyword>
<comment type="subcellular location">
    <subcellularLocation>
        <location evidence="15">Virion</location>
    </subcellularLocation>
    <subcellularLocation>
        <location evidence="15">Host nucleus</location>
    </subcellularLocation>
</comment>
<gene>
    <name evidence="15 17" type="primary">L2</name>
</gene>
<keyword evidence="11 15" id="KW-1176">Cytoplasmic inwards viral transport</keyword>
<comment type="similarity">
    <text evidence="15">Belongs to the papillomaviridae L2 protein family.</text>
</comment>
<dbReference type="Proteomes" id="UP000289657">
    <property type="component" value="Segment"/>
</dbReference>
<dbReference type="GO" id="GO:0046718">
    <property type="term" value="P:symbiont entry into host cell"/>
    <property type="evidence" value="ECO:0007669"/>
    <property type="project" value="UniProtKB-KW"/>
</dbReference>
<feature type="disulfide bond" evidence="15">
    <location>
        <begin position="19"/>
        <end position="25"/>
    </location>
</feature>
<comment type="function">
    <text evidence="15">Minor protein of the capsid that localizes along the inner surface of the virion, within the central cavities beneath the L1 pentamers. Plays a role in capsid stabilization through interaction with the major capsid protein L1. Once the virion enters the host cell, L2 escorts the genomic DNA into the nucleus by promoting escape from the endosomal compartments and traffic through the host Golgi network. Mechanistically, the C-terminus of L2 possesses a cell-penetrating peptide that protudes from the host endosome, interacts with host cytoplasmic retromer cargo and thereby mediates the capsid delivery to the host trans-Golgi network. Plays a role through its interaction with host dynein in the intracellular microtubule-dependent transport of viral capsid toward the nucleus. Mediates the viral genome import into the nucleus through binding to host importins. Once within the nucleus, L2 localizes viral genomes to host PML bodies in order to activate early gene expression for establishment of infection. Later on, promotes late gene expression by interacting with the viral E2 protein and by inhibiting its transcriptional activation functions. During virion assembly, encapsidates the genome by direct interaction with the viral DNA.</text>
</comment>
<evidence type="ECO:0000256" key="7">
    <source>
        <dbReference type="ARBA" id="ARBA00022844"/>
    </source>
</evidence>
<comment type="caution">
    <text evidence="15">Lacks conserved residue(s) required for the propagation of feature annotation.</text>
</comment>
<feature type="compositionally biased region" description="Low complexity" evidence="16">
    <location>
        <begin position="87"/>
        <end position="102"/>
    </location>
</feature>
<comment type="subunit">
    <text evidence="15">Interacts with major capsid protein L1. Interacts with E2; this interaction inhibits E2 transcriptional activity but not the DNA replication function E2. Interacts with host HSPA8; this interaction is required for L2 nuclear translocation. Interacts with host importins KPNB2 and KPNB3. Forms a complex with importin alpha2-beta1 heterodimers via interaction with the importin alpha2 adapter. Interacts with host DYNLT1; this interaction is essential for virus intracellular transport during entry. Interacts (via C-terminus) with host retromer subunits VPS35 AND VPS29.</text>
</comment>
<name>A0A2D2AM63_9PAPI</name>
<evidence type="ECO:0000256" key="9">
    <source>
        <dbReference type="ARBA" id="ARBA00022952"/>
    </source>
</evidence>
<evidence type="ECO:0000256" key="5">
    <source>
        <dbReference type="ARBA" id="ARBA00022581"/>
    </source>
</evidence>
<evidence type="ECO:0000256" key="2">
    <source>
        <dbReference type="ARBA" id="ARBA00022553"/>
    </source>
</evidence>
<keyword evidence="5 15" id="KW-0945">Host-virus interaction</keyword>
<keyword evidence="13 15" id="KW-1015">Disulfide bond</keyword>
<proteinExistence type="inferred from homology"/>
<evidence type="ECO:0000256" key="10">
    <source>
        <dbReference type="ARBA" id="ARBA00023046"/>
    </source>
</evidence>
<dbReference type="GO" id="GO:0043657">
    <property type="term" value="C:host cell"/>
    <property type="evidence" value="ECO:0007669"/>
    <property type="project" value="GOC"/>
</dbReference>
<evidence type="ECO:0000256" key="12">
    <source>
        <dbReference type="ARBA" id="ARBA00023125"/>
    </source>
</evidence>
<evidence type="ECO:0000256" key="11">
    <source>
        <dbReference type="ARBA" id="ARBA00023120"/>
    </source>
</evidence>
<dbReference type="GO" id="GO:0003677">
    <property type="term" value="F:DNA binding"/>
    <property type="evidence" value="ECO:0007669"/>
    <property type="project" value="UniProtKB-UniRule"/>
</dbReference>
<protein>
    <recommendedName>
        <fullName evidence="15">Minor capsid protein L2</fullName>
    </recommendedName>
</protein>